<gene>
    <name evidence="3" type="primary">TPHA0C03340</name>
    <name evidence="3" type="ordered locus">TPHA_0C03340</name>
</gene>
<keyword evidence="4" id="KW-1185">Reference proteome</keyword>
<dbReference type="GO" id="GO:0005730">
    <property type="term" value="C:nucleolus"/>
    <property type="evidence" value="ECO:0007669"/>
    <property type="project" value="EnsemblFungi"/>
</dbReference>
<dbReference type="RefSeq" id="XP_003684920.1">
    <property type="nucleotide sequence ID" value="XM_003684872.1"/>
</dbReference>
<accession>G8BRW0</accession>
<feature type="compositionally biased region" description="Basic and acidic residues" evidence="1">
    <location>
        <begin position="292"/>
        <end position="308"/>
    </location>
</feature>
<dbReference type="GO" id="GO:0070475">
    <property type="term" value="P:rRNA base methylation"/>
    <property type="evidence" value="ECO:0007669"/>
    <property type="project" value="EnsemblFungi"/>
</dbReference>
<dbReference type="STRING" id="1071381.G8BRW0"/>
<evidence type="ECO:0000313" key="3">
    <source>
        <dbReference type="EMBL" id="CCE62486.1"/>
    </source>
</evidence>
<sequence length="336" mass="39398">MSRKLKGKIGYKKLRTTLLNHISKKQALKKRKQKIAHKTKPVINSKVKKNQQKQKEHETKFIPISKNETLLLVGEGNFSFARSLIEQDYILPENLIVTSYDASVQELKLKYPHTFEENYKFLVEEKVLIFFHIDCTNLIKSFKISKKNTWKKIMQTKGNISISGKVIQNIMFNFPHNGKGIKDMDKNIRDHQELISAYFKNCKDFFKMINSTITDAKTKYTQGYSLDERKNDGRLVDGVSESGIGKVILTMFTGEPYDLWEVRALAKQTGFQVEKSNKFQWENYPEYHHKRTNSEQDTTKPAQEREARTYVFKIFENSKKNKRSQKNNDDDDKDMD</sequence>
<dbReference type="InterPro" id="IPR019446">
    <property type="entry name" value="BMT5-like"/>
</dbReference>
<dbReference type="HOGENOM" id="CLU_035438_1_0_1"/>
<dbReference type="GO" id="GO:0005737">
    <property type="term" value="C:cytoplasm"/>
    <property type="evidence" value="ECO:0007669"/>
    <property type="project" value="TreeGrafter"/>
</dbReference>
<dbReference type="GO" id="GO:0070042">
    <property type="term" value="F:rRNA (uridine-N3-)-methyltransferase activity"/>
    <property type="evidence" value="ECO:0007669"/>
    <property type="project" value="EnsemblFungi"/>
</dbReference>
<dbReference type="OrthoDB" id="273345at2759"/>
<dbReference type="PANTHER" id="PTHR11538">
    <property type="entry name" value="PHENYLALANYL-TRNA SYNTHETASE"/>
    <property type="match status" value="1"/>
</dbReference>
<feature type="domain" description="25S rRNA (uridine-N(3))-methyltransferase BMT5-like" evidence="2">
    <location>
        <begin position="71"/>
        <end position="291"/>
    </location>
</feature>
<dbReference type="Proteomes" id="UP000005666">
    <property type="component" value="Chromosome 3"/>
</dbReference>
<dbReference type="OMA" id="YPGYKHA"/>
<evidence type="ECO:0000259" key="2">
    <source>
        <dbReference type="Pfam" id="PF10354"/>
    </source>
</evidence>
<reference evidence="3 4" key="1">
    <citation type="journal article" date="2011" name="Proc. Natl. Acad. Sci. U.S.A.">
        <title>Evolutionary erosion of yeast sex chromosomes by mating-type switching accidents.</title>
        <authorList>
            <person name="Gordon J.L."/>
            <person name="Armisen D."/>
            <person name="Proux-Wera E."/>
            <person name="Oheigeartaigh S.S."/>
            <person name="Byrne K.P."/>
            <person name="Wolfe K.H."/>
        </authorList>
    </citation>
    <scope>NUCLEOTIDE SEQUENCE [LARGE SCALE GENOMIC DNA]</scope>
    <source>
        <strain evidence="4">ATCC 24235 / CBS 4417 / NBRC 1672 / NRRL Y-8282 / UCD 70-5</strain>
    </source>
</reference>
<proteinExistence type="predicted"/>
<name>G8BRW0_TETPH</name>
<evidence type="ECO:0000313" key="4">
    <source>
        <dbReference type="Proteomes" id="UP000005666"/>
    </source>
</evidence>
<organism evidence="3 4">
    <name type="scientific">Tetrapisispora phaffii (strain ATCC 24235 / CBS 4417 / NBRC 1672 / NRRL Y-8282 / UCD 70-5)</name>
    <name type="common">Yeast</name>
    <name type="synonym">Fabospora phaffii</name>
    <dbReference type="NCBI Taxonomy" id="1071381"/>
    <lineage>
        <taxon>Eukaryota</taxon>
        <taxon>Fungi</taxon>
        <taxon>Dikarya</taxon>
        <taxon>Ascomycota</taxon>
        <taxon>Saccharomycotina</taxon>
        <taxon>Saccharomycetes</taxon>
        <taxon>Saccharomycetales</taxon>
        <taxon>Saccharomycetaceae</taxon>
        <taxon>Tetrapisispora</taxon>
    </lineage>
</organism>
<dbReference type="eggNOG" id="KOG4174">
    <property type="taxonomic scope" value="Eukaryota"/>
</dbReference>
<dbReference type="AlphaFoldDB" id="G8BRW0"/>
<dbReference type="PANTHER" id="PTHR11538:SF26">
    <property type="entry name" value="FERREDOXIN-FOLD ANTICODON-BINDING DOMAIN-CONTAINING PROTEIN 1"/>
    <property type="match status" value="1"/>
</dbReference>
<protein>
    <recommendedName>
        <fullName evidence="2">25S rRNA (uridine-N(3))-methyltransferase BMT5-like domain-containing protein</fullName>
    </recommendedName>
</protein>
<dbReference type="EMBL" id="HE612858">
    <property type="protein sequence ID" value="CCE62486.1"/>
    <property type="molecule type" value="Genomic_DNA"/>
</dbReference>
<feature type="region of interest" description="Disordered" evidence="1">
    <location>
        <begin position="287"/>
        <end position="336"/>
    </location>
</feature>
<evidence type="ECO:0000256" key="1">
    <source>
        <dbReference type="SAM" id="MobiDB-lite"/>
    </source>
</evidence>
<dbReference type="Pfam" id="PF10354">
    <property type="entry name" value="BMT5-like"/>
    <property type="match status" value="1"/>
</dbReference>
<dbReference type="GeneID" id="11533643"/>
<dbReference type="KEGG" id="tpf:TPHA_0C03340"/>